<gene>
    <name evidence="8" type="primary">rnp4</name>
    <name evidence="9" type="ORF">GCM10009067_30740</name>
</gene>
<dbReference type="GO" id="GO:0004526">
    <property type="term" value="F:ribonuclease P activity"/>
    <property type="evidence" value="ECO:0007669"/>
    <property type="project" value="UniProtKB-UniRule"/>
</dbReference>
<dbReference type="Gene3D" id="6.20.50.20">
    <property type="match status" value="1"/>
</dbReference>
<keyword evidence="1 8" id="KW-0963">Cytoplasm</keyword>
<dbReference type="HAMAP" id="MF_00757">
    <property type="entry name" value="RNase_P_4"/>
    <property type="match status" value="1"/>
</dbReference>
<keyword evidence="2 8" id="KW-0819">tRNA processing</keyword>
<evidence type="ECO:0000256" key="8">
    <source>
        <dbReference type="HAMAP-Rule" id="MF_00757"/>
    </source>
</evidence>
<dbReference type="GO" id="GO:0008270">
    <property type="term" value="F:zinc ion binding"/>
    <property type="evidence" value="ECO:0007669"/>
    <property type="project" value="UniProtKB-UniRule"/>
</dbReference>
<feature type="binding site" evidence="8">
    <location>
        <position position="130"/>
    </location>
    <ligand>
        <name>Zn(2+)</name>
        <dbReference type="ChEBI" id="CHEBI:29105"/>
    </ligand>
</feature>
<comment type="caution">
    <text evidence="9">The sequence shown here is derived from an EMBL/GenBank/DDBJ whole genome shotgun (WGS) entry which is preliminary data.</text>
</comment>
<dbReference type="GO" id="GO:0030677">
    <property type="term" value="C:ribonuclease P complex"/>
    <property type="evidence" value="ECO:0007669"/>
    <property type="project" value="UniProtKB-UniRule"/>
</dbReference>
<feature type="binding site" evidence="8">
    <location>
        <position position="104"/>
    </location>
    <ligand>
        <name>Zn(2+)</name>
        <dbReference type="ChEBI" id="CHEBI:29105"/>
    </ligand>
</feature>
<protein>
    <recommendedName>
        <fullName evidence="8">Ribonuclease P protein component 4</fullName>
        <shortName evidence="8">RNase P component 4</shortName>
        <ecNumber evidence="8">3.1.26.5</ecNumber>
    </recommendedName>
    <alternativeName>
        <fullName evidence="8">Rpp21</fullName>
    </alternativeName>
</protein>
<evidence type="ECO:0000256" key="3">
    <source>
        <dbReference type="ARBA" id="ARBA00022722"/>
    </source>
</evidence>
<evidence type="ECO:0000313" key="9">
    <source>
        <dbReference type="EMBL" id="GGK76128.1"/>
    </source>
</evidence>
<evidence type="ECO:0000256" key="6">
    <source>
        <dbReference type="ARBA" id="ARBA00022801"/>
    </source>
</evidence>
<proteinExistence type="inferred from homology"/>
<organism evidence="9 10">
    <name type="scientific">Haloarcula sebkhae</name>
    <dbReference type="NCBI Taxonomy" id="932660"/>
    <lineage>
        <taxon>Archaea</taxon>
        <taxon>Methanobacteriati</taxon>
        <taxon>Methanobacteriota</taxon>
        <taxon>Stenosarchaea group</taxon>
        <taxon>Halobacteria</taxon>
        <taxon>Halobacteriales</taxon>
        <taxon>Haloarculaceae</taxon>
        <taxon>Haloarcula</taxon>
    </lineage>
</organism>
<keyword evidence="6 8" id="KW-0378">Hydrolase</keyword>
<reference evidence="9" key="1">
    <citation type="journal article" date="2014" name="Int. J. Syst. Evol. Microbiol.">
        <title>Complete genome sequence of Corynebacterium casei LMG S-19264T (=DSM 44701T), isolated from a smear-ripened cheese.</title>
        <authorList>
            <consortium name="US DOE Joint Genome Institute (JGI-PGF)"/>
            <person name="Walter F."/>
            <person name="Albersmeier A."/>
            <person name="Kalinowski J."/>
            <person name="Ruckert C."/>
        </authorList>
    </citation>
    <scope>NUCLEOTIDE SEQUENCE</scope>
    <source>
        <strain evidence="9">JCM 19018</strain>
    </source>
</reference>
<evidence type="ECO:0000256" key="7">
    <source>
        <dbReference type="ARBA" id="ARBA00022833"/>
    </source>
</evidence>
<dbReference type="EC" id="3.1.26.5" evidence="8"/>
<comment type="similarity">
    <text evidence="8">Belongs to the eukaryotic/archaeal RNase P protein component 4 family.</text>
</comment>
<sequence>MVHDPFPLVKQLQGGTFWLFTKFPNYDLTSASSFGRHFPDADTVPPMTDEATIARERIERLQSLAREAVQAGNEERARSYVRRARRVAERHRLRLPRSFERSTCDACDTYLLHGHNARSRTQSGHVVITCDCGSQSRYPYD</sequence>
<dbReference type="EMBL" id="BMPD01000005">
    <property type="protein sequence ID" value="GGK76128.1"/>
    <property type="molecule type" value="Genomic_DNA"/>
</dbReference>
<dbReference type="Pfam" id="PF04032">
    <property type="entry name" value="Rpr2"/>
    <property type="match status" value="1"/>
</dbReference>
<keyword evidence="5 8" id="KW-0255">Endonuclease</keyword>
<dbReference type="Proteomes" id="UP000614221">
    <property type="component" value="Unassembled WGS sequence"/>
</dbReference>
<keyword evidence="4 8" id="KW-0479">Metal-binding</keyword>
<dbReference type="InterPro" id="IPR016432">
    <property type="entry name" value="RNP4"/>
</dbReference>
<keyword evidence="7 8" id="KW-0862">Zinc</keyword>
<dbReference type="AlphaFoldDB" id="A0A830ENX7"/>
<comment type="function">
    <text evidence="8">Part of ribonuclease P, a protein complex that generates mature tRNA molecules by cleaving their 5'-ends.</text>
</comment>
<evidence type="ECO:0000256" key="4">
    <source>
        <dbReference type="ARBA" id="ARBA00022723"/>
    </source>
</evidence>
<comment type="subcellular location">
    <subcellularLocation>
        <location evidence="8">Cytoplasm</location>
    </subcellularLocation>
</comment>
<dbReference type="GO" id="GO:0001682">
    <property type="term" value="P:tRNA 5'-leader removal"/>
    <property type="evidence" value="ECO:0007669"/>
    <property type="project" value="UniProtKB-UniRule"/>
</dbReference>
<evidence type="ECO:0000313" key="10">
    <source>
        <dbReference type="Proteomes" id="UP000614221"/>
    </source>
</evidence>
<dbReference type="PANTHER" id="PTHR14742">
    <property type="entry name" value="RIBONUCLEASE P SUBUNIT P21"/>
    <property type="match status" value="1"/>
</dbReference>
<comment type="subunit">
    <text evidence="8">Consists of a catalytic RNA component and at least 4-5 protein subunits.</text>
</comment>
<evidence type="ECO:0000256" key="1">
    <source>
        <dbReference type="ARBA" id="ARBA00022490"/>
    </source>
</evidence>
<dbReference type="PANTHER" id="PTHR14742:SF0">
    <property type="entry name" value="RIBONUCLEASE P PROTEIN SUBUNIT P21"/>
    <property type="match status" value="1"/>
</dbReference>
<keyword evidence="3 8" id="KW-0540">Nuclease</keyword>
<comment type="catalytic activity">
    <reaction evidence="8">
        <text>Endonucleolytic cleavage of RNA, removing 5'-extranucleotides from tRNA precursor.</text>
        <dbReference type="EC" id="3.1.26.5"/>
    </reaction>
</comment>
<name>A0A830ENX7_9EURY</name>
<dbReference type="GO" id="GO:0005737">
    <property type="term" value="C:cytoplasm"/>
    <property type="evidence" value="ECO:0007669"/>
    <property type="project" value="UniProtKB-SubCell"/>
</dbReference>
<comment type="cofactor">
    <cofactor evidence="8">
        <name>Zn(2+)</name>
        <dbReference type="ChEBI" id="CHEBI:29105"/>
    </cofactor>
    <text evidence="8">Binds 1 zinc ion per subunit.</text>
</comment>
<evidence type="ECO:0000256" key="2">
    <source>
        <dbReference type="ARBA" id="ARBA00022694"/>
    </source>
</evidence>
<dbReference type="Gene3D" id="1.20.5.420">
    <property type="entry name" value="Immunoglobulin FC, subunit C"/>
    <property type="match status" value="1"/>
</dbReference>
<dbReference type="InterPro" id="IPR007175">
    <property type="entry name" value="Rpr2/Snm1/Rpp21"/>
</dbReference>
<evidence type="ECO:0000256" key="5">
    <source>
        <dbReference type="ARBA" id="ARBA00022759"/>
    </source>
</evidence>
<feature type="binding site" evidence="8">
    <location>
        <position position="132"/>
    </location>
    <ligand>
        <name>Zn(2+)</name>
        <dbReference type="ChEBI" id="CHEBI:29105"/>
    </ligand>
</feature>
<accession>A0A830ENX7</accession>
<feature type="binding site" evidence="8">
    <location>
        <position position="107"/>
    </location>
    <ligand>
        <name>Zn(2+)</name>
        <dbReference type="ChEBI" id="CHEBI:29105"/>
    </ligand>
</feature>
<reference evidence="9" key="2">
    <citation type="submission" date="2020-09" db="EMBL/GenBank/DDBJ databases">
        <authorList>
            <person name="Sun Q."/>
            <person name="Ohkuma M."/>
        </authorList>
    </citation>
    <scope>NUCLEOTIDE SEQUENCE</scope>
    <source>
        <strain evidence="9">JCM 19018</strain>
    </source>
</reference>